<accession>A0A0D5YVC8</accession>
<dbReference type="RefSeq" id="WP_045802455.1">
    <property type="nucleotide sequence ID" value="NZ_CP011071.1"/>
</dbReference>
<dbReference type="EMBL" id="CP011071">
    <property type="protein sequence ID" value="AKA35849.1"/>
    <property type="molecule type" value="Genomic_DNA"/>
</dbReference>
<feature type="transmembrane region" description="Helical" evidence="1">
    <location>
        <begin position="117"/>
        <end position="134"/>
    </location>
</feature>
<organism evidence="2 3">
    <name type="scientific">Flagellimonas lutaonensis</name>
    <dbReference type="NCBI Taxonomy" id="516051"/>
    <lineage>
        <taxon>Bacteria</taxon>
        <taxon>Pseudomonadati</taxon>
        <taxon>Bacteroidota</taxon>
        <taxon>Flavobacteriia</taxon>
        <taxon>Flavobacteriales</taxon>
        <taxon>Flavobacteriaceae</taxon>
        <taxon>Flagellimonas</taxon>
    </lineage>
</organism>
<evidence type="ECO:0008006" key="4">
    <source>
        <dbReference type="Google" id="ProtNLM"/>
    </source>
</evidence>
<dbReference type="AlphaFoldDB" id="A0A0D5YVC8"/>
<dbReference type="OrthoDB" id="1143964at2"/>
<evidence type="ECO:0000313" key="3">
    <source>
        <dbReference type="Proteomes" id="UP000032726"/>
    </source>
</evidence>
<feature type="transmembrane region" description="Helical" evidence="1">
    <location>
        <begin position="55"/>
        <end position="79"/>
    </location>
</feature>
<keyword evidence="3" id="KW-1185">Reference proteome</keyword>
<keyword evidence="1" id="KW-0472">Membrane</keyword>
<keyword evidence="1" id="KW-0812">Transmembrane</keyword>
<evidence type="ECO:0000256" key="1">
    <source>
        <dbReference type="SAM" id="Phobius"/>
    </source>
</evidence>
<gene>
    <name evidence="2" type="ORF">VC82_2258</name>
</gene>
<name>A0A0D5YVC8_9FLAO</name>
<evidence type="ECO:0000313" key="2">
    <source>
        <dbReference type="EMBL" id="AKA35849.1"/>
    </source>
</evidence>
<dbReference type="PATRIC" id="fig|516051.4.peg.2324"/>
<feature type="transmembrane region" description="Helical" evidence="1">
    <location>
        <begin position="12"/>
        <end position="35"/>
    </location>
</feature>
<dbReference type="Proteomes" id="UP000032726">
    <property type="component" value="Chromosome"/>
</dbReference>
<keyword evidence="1" id="KW-1133">Transmembrane helix</keyword>
<reference evidence="2 3" key="1">
    <citation type="submission" date="2015-03" db="EMBL/GenBank/DDBJ databases">
        <title>Complete genome sequence of Muricauda lutaonensis CC-HSB-11T, isolated from a coastal hot spring.</title>
        <authorList>
            <person name="Kim K.M."/>
        </authorList>
    </citation>
    <scope>NUCLEOTIDE SEQUENCE [LARGE SCALE GENOMIC DNA]</scope>
    <source>
        <strain evidence="2 3">CC-HSB-11</strain>
    </source>
</reference>
<dbReference type="KEGG" id="mlt:VC82_2258"/>
<proteinExistence type="predicted"/>
<feature type="transmembrane region" description="Helical" evidence="1">
    <location>
        <begin position="86"/>
        <end position="105"/>
    </location>
</feature>
<dbReference type="HOGENOM" id="CLU_127076_0_0_10"/>
<protein>
    <recommendedName>
        <fullName evidence="4">Sugar transporter</fullName>
    </recommendedName>
</protein>
<sequence>MTSTVVKPPARFWVVGIITLLWNLVGVFNYLNLAFNKTAVVEALTEEQGELFTSIPAWATAAFAIAVFSGALASIALLLRKKWAKPLFVLSLVAAVLQFINWLFLQNAAEAFGPQAYVTPALVVAIGAFLIFFAQKGIQKGWLR</sequence>